<evidence type="ECO:0000256" key="4">
    <source>
        <dbReference type="ARBA" id="ARBA00023125"/>
    </source>
</evidence>
<name>A0ABQ8U9M4_9EUKA</name>
<dbReference type="PANTHER" id="PTHR13421">
    <property type="entry name" value="SNRNA-ACTIVATING PROTEIN COMPLEX SUBUNIT 3"/>
    <property type="match status" value="1"/>
</dbReference>
<keyword evidence="4" id="KW-0238">DNA-binding</keyword>
<comment type="subcellular location">
    <subcellularLocation>
        <location evidence="1">Nucleus</location>
    </subcellularLocation>
</comment>
<dbReference type="Proteomes" id="UP001141327">
    <property type="component" value="Unassembled WGS sequence"/>
</dbReference>
<accession>A0ABQ8U9M4</accession>
<dbReference type="EMBL" id="JAPMOS010000085">
    <property type="protein sequence ID" value="KAJ4456011.1"/>
    <property type="molecule type" value="Genomic_DNA"/>
</dbReference>
<evidence type="ECO:0000256" key="2">
    <source>
        <dbReference type="ARBA" id="ARBA00010410"/>
    </source>
</evidence>
<dbReference type="PANTHER" id="PTHR13421:SF16">
    <property type="entry name" value="SNRNA-ACTIVATING PROTEIN COMPLEX SUBUNIT 3"/>
    <property type="match status" value="1"/>
</dbReference>
<comment type="caution">
    <text evidence="7">The sequence shown here is derived from an EMBL/GenBank/DDBJ whole genome shotgun (WGS) entry which is preliminary data.</text>
</comment>
<evidence type="ECO:0000256" key="5">
    <source>
        <dbReference type="ARBA" id="ARBA00023163"/>
    </source>
</evidence>
<protein>
    <submittedName>
        <fullName evidence="7">snRNA transcription factor</fullName>
    </submittedName>
</protein>
<organism evidence="7 8">
    <name type="scientific">Paratrimastix pyriformis</name>
    <dbReference type="NCBI Taxonomy" id="342808"/>
    <lineage>
        <taxon>Eukaryota</taxon>
        <taxon>Metamonada</taxon>
        <taxon>Preaxostyla</taxon>
        <taxon>Paratrimastigidae</taxon>
        <taxon>Paratrimastix</taxon>
    </lineage>
</organism>
<dbReference type="InterPro" id="IPR022042">
    <property type="entry name" value="snRNA-activating_su3"/>
</dbReference>
<evidence type="ECO:0000313" key="7">
    <source>
        <dbReference type="EMBL" id="KAJ4456011.1"/>
    </source>
</evidence>
<keyword evidence="5" id="KW-0804">Transcription</keyword>
<proteinExistence type="inferred from homology"/>
<reference evidence="7" key="1">
    <citation type="journal article" date="2022" name="bioRxiv">
        <title>Genomics of Preaxostyla Flagellates Illuminates Evolutionary Transitions and the Path Towards Mitochondrial Loss.</title>
        <authorList>
            <person name="Novak L.V.F."/>
            <person name="Treitli S.C."/>
            <person name="Pyrih J."/>
            <person name="Halakuc P."/>
            <person name="Pipaliya S.V."/>
            <person name="Vacek V."/>
            <person name="Brzon O."/>
            <person name="Soukal P."/>
            <person name="Eme L."/>
            <person name="Dacks J.B."/>
            <person name="Karnkowska A."/>
            <person name="Elias M."/>
            <person name="Hampl V."/>
        </authorList>
    </citation>
    <scope>NUCLEOTIDE SEQUENCE</scope>
    <source>
        <strain evidence="7">RCP-MX</strain>
    </source>
</reference>
<gene>
    <name evidence="7" type="ORF">PAPYR_8918</name>
</gene>
<keyword evidence="6" id="KW-0539">Nucleus</keyword>
<evidence type="ECO:0000313" key="8">
    <source>
        <dbReference type="Proteomes" id="UP001141327"/>
    </source>
</evidence>
<evidence type="ECO:0000256" key="6">
    <source>
        <dbReference type="ARBA" id="ARBA00023242"/>
    </source>
</evidence>
<keyword evidence="8" id="KW-1185">Reference proteome</keyword>
<evidence type="ECO:0000256" key="3">
    <source>
        <dbReference type="ARBA" id="ARBA00023015"/>
    </source>
</evidence>
<comment type="similarity">
    <text evidence="2">Belongs to the SNAPC3/SRD2 family.</text>
</comment>
<dbReference type="Pfam" id="PF12251">
    <property type="entry name" value="SNAPC3"/>
    <property type="match status" value="1"/>
</dbReference>
<keyword evidence="3" id="KW-0805">Transcription regulation</keyword>
<sequence>MISLPAFQGEILPLIQQFEDPAIPPQFQQDVDLSFTDALSWSKPELVEDLIVRSAHGEDLAAVNLDLIRNHEEKERPCRLKSVAKKRALTAKELRNQRGRLQLNYIAQMIKDPPPVLPEVPLPPNELILTVALYKPSREKQQEFQVLGSQPLTALRDRLYCLSDYLLDGQQCKSGYFFIEDVFYNDARVPGSLDYSRPILDWVAQNQRFTEPGLGVYSARPMETTRFADLGVRLWHPYLYMHQGSCEHYLVFTDVRVAHPSDIQNVNAYPRHIFQAKIRRRKCGVCDIFPARYVTYRDRLAPEEPFFYCERCYGPLHYDSQGKLLYNDFEVFRYFHE</sequence>
<evidence type="ECO:0000256" key="1">
    <source>
        <dbReference type="ARBA" id="ARBA00004123"/>
    </source>
</evidence>